<reference evidence="2" key="1">
    <citation type="journal article" date="2017" name="J. Biotechnol.">
        <title>Complete genome sequence of Novosphingobium resinovorum SA1, a versatile xenobiotic-degrading bacterium capable of utilizing sulfanilic acid.</title>
        <authorList>
            <person name="Hegedus B."/>
            <person name="Kos P.B."/>
            <person name="Balint B."/>
            <person name="Maroti G."/>
            <person name="Gan H.M."/>
            <person name="Perei K."/>
            <person name="Rakhely G."/>
        </authorList>
    </citation>
    <scope>NUCLEOTIDE SEQUENCE [LARGE SCALE GENOMIC DNA]</scope>
    <source>
        <strain evidence="2">SA1</strain>
    </source>
</reference>
<keyword evidence="1" id="KW-0614">Plasmid</keyword>
<dbReference type="RefSeq" id="WP_008827821.1">
    <property type="nucleotide sequence ID" value="NZ_CP017077.1"/>
</dbReference>
<dbReference type="Proteomes" id="UP000094626">
    <property type="component" value="Plasmid pSA2"/>
</dbReference>
<organism evidence="1 2">
    <name type="scientific">Novosphingobium resinovorum</name>
    <dbReference type="NCBI Taxonomy" id="158500"/>
    <lineage>
        <taxon>Bacteria</taxon>
        <taxon>Pseudomonadati</taxon>
        <taxon>Pseudomonadota</taxon>
        <taxon>Alphaproteobacteria</taxon>
        <taxon>Sphingomonadales</taxon>
        <taxon>Sphingomonadaceae</taxon>
        <taxon>Novosphingobium</taxon>
    </lineage>
</organism>
<name>A0A1D8AEW7_9SPHN</name>
<protein>
    <submittedName>
        <fullName evidence="1">Polyketide cyclase</fullName>
    </submittedName>
</protein>
<dbReference type="SUPFAM" id="SSF55961">
    <property type="entry name" value="Bet v1-like"/>
    <property type="match status" value="1"/>
</dbReference>
<dbReference type="OrthoDB" id="880456at2"/>
<proteinExistence type="predicted"/>
<dbReference type="EMBL" id="CP017077">
    <property type="protein sequence ID" value="AOR80652.1"/>
    <property type="molecule type" value="Genomic_DNA"/>
</dbReference>
<dbReference type="Gene3D" id="3.30.530.20">
    <property type="match status" value="1"/>
</dbReference>
<sequence length="140" mass="15691">MATHEARLIGITIDCPFEAAYAFAHVPENFPEWAAGMSSSLHRDGDEWRADTPAGEARVRFTPPNDFGVLDHWVMLPGKPVIHIPLRLIENGTGTQAVFTLYRQPDMCDDDFIRDAAMVCQDLENLKALLERSQPDRDAP</sequence>
<dbReference type="AlphaFoldDB" id="A0A1D8AEW7"/>
<dbReference type="InterPro" id="IPR023393">
    <property type="entry name" value="START-like_dom_sf"/>
</dbReference>
<gene>
    <name evidence="1" type="ORF">BES08_27865</name>
</gene>
<geneLocation type="plasmid" evidence="1 2">
    <name>pSA2</name>
</geneLocation>
<evidence type="ECO:0000313" key="2">
    <source>
        <dbReference type="Proteomes" id="UP000094626"/>
    </source>
</evidence>
<evidence type="ECO:0000313" key="1">
    <source>
        <dbReference type="EMBL" id="AOR80652.1"/>
    </source>
</evidence>
<dbReference type="KEGG" id="nre:BES08_27865"/>
<accession>A0A1D8AEW7</accession>
<keyword evidence="2" id="KW-1185">Reference proteome</keyword>